<evidence type="ECO:0000256" key="1">
    <source>
        <dbReference type="SAM" id="Coils"/>
    </source>
</evidence>
<feature type="non-terminal residue" evidence="2">
    <location>
        <position position="1"/>
    </location>
</feature>
<comment type="caution">
    <text evidence="2">The sequence shown here is derived from an EMBL/GenBank/DDBJ whole genome shotgun (WGS) entry which is preliminary data.</text>
</comment>
<keyword evidence="1" id="KW-0175">Coiled coil</keyword>
<dbReference type="EMBL" id="BKCJ010304971">
    <property type="protein sequence ID" value="GEZ64714.1"/>
    <property type="molecule type" value="Genomic_DNA"/>
</dbReference>
<name>A0A699IGR2_TANCI</name>
<proteinExistence type="predicted"/>
<dbReference type="AlphaFoldDB" id="A0A699IGR2"/>
<sequence>LSSSPAALNTWCVFLQVHGSINSKANSYGKEIVITESSVRRYLQLADEEGIDCLPNSTIFEQLALMGKPKRKDTRVPQPSGPTNNVAYEAVNKELVTVWVLDLEKRKTTQGNEINSLKRRIKKLEKRNKSRTHKLKRLYKVGFSARVESFGDKESLGEDASKQEKRINVIDADEDITLVNDDDNEMFDIDDLGSDEIFVARKNDNDDIQAKIDADHYLAERMHAQEHEEMSNAEKAILFKQLLEKRIKHFAAKRAEEKRNRPPTKSQKRKIIAFRRLNTFEDFRPELVKGKGKRAGEKLEQEITKKQKVEDNKEKAKLKQLMESIPNEDEVAIDDIPLAIKSPRIINWKIHKEGKKSYY</sequence>
<feature type="coiled-coil region" evidence="1">
    <location>
        <begin position="107"/>
        <end position="134"/>
    </location>
</feature>
<reference evidence="2" key="1">
    <citation type="journal article" date="2019" name="Sci. Rep.">
        <title>Draft genome of Tanacetum cinerariifolium, the natural source of mosquito coil.</title>
        <authorList>
            <person name="Yamashiro T."/>
            <person name="Shiraishi A."/>
            <person name="Satake H."/>
            <person name="Nakayama K."/>
        </authorList>
    </citation>
    <scope>NUCLEOTIDE SEQUENCE</scope>
</reference>
<evidence type="ECO:0000313" key="2">
    <source>
        <dbReference type="EMBL" id="GEZ64714.1"/>
    </source>
</evidence>
<organism evidence="2">
    <name type="scientific">Tanacetum cinerariifolium</name>
    <name type="common">Dalmatian daisy</name>
    <name type="synonym">Chrysanthemum cinerariifolium</name>
    <dbReference type="NCBI Taxonomy" id="118510"/>
    <lineage>
        <taxon>Eukaryota</taxon>
        <taxon>Viridiplantae</taxon>
        <taxon>Streptophyta</taxon>
        <taxon>Embryophyta</taxon>
        <taxon>Tracheophyta</taxon>
        <taxon>Spermatophyta</taxon>
        <taxon>Magnoliopsida</taxon>
        <taxon>eudicotyledons</taxon>
        <taxon>Gunneridae</taxon>
        <taxon>Pentapetalae</taxon>
        <taxon>asterids</taxon>
        <taxon>campanulids</taxon>
        <taxon>Asterales</taxon>
        <taxon>Asteraceae</taxon>
        <taxon>Asteroideae</taxon>
        <taxon>Anthemideae</taxon>
        <taxon>Anthemidinae</taxon>
        <taxon>Tanacetum</taxon>
    </lineage>
</organism>
<accession>A0A699IGR2</accession>
<protein>
    <submittedName>
        <fullName evidence="2">Uncharacterized protein</fullName>
    </submittedName>
</protein>
<gene>
    <name evidence="2" type="ORF">Tci_536687</name>
</gene>